<feature type="transmembrane region" description="Helical" evidence="5">
    <location>
        <begin position="175"/>
        <end position="193"/>
    </location>
</feature>
<dbReference type="PROSITE" id="PS00668">
    <property type="entry name" value="COMPLEX1_ND1_2"/>
    <property type="match status" value="1"/>
</dbReference>
<evidence type="ECO:0000256" key="2">
    <source>
        <dbReference type="ARBA" id="ARBA00022692"/>
    </source>
</evidence>
<proteinExistence type="predicted"/>
<evidence type="ECO:0000313" key="7">
    <source>
        <dbReference type="Proteomes" id="UP000244338"/>
    </source>
</evidence>
<feature type="transmembrane region" description="Helical" evidence="5">
    <location>
        <begin position="136"/>
        <end position="155"/>
    </location>
</feature>
<feature type="transmembrane region" description="Helical" evidence="5">
    <location>
        <begin position="291"/>
        <end position="311"/>
    </location>
</feature>
<reference evidence="7" key="1">
    <citation type="journal article" date="2018" name="Sci. Rep.">
        <title>Lignite coal burning seam in the remote Altai Mountains harbors a hydrogen-driven thermophilic microbial community.</title>
        <authorList>
            <person name="Kadnikov V.V."/>
            <person name="Mardanov A.V."/>
            <person name="Ivasenko D.A."/>
            <person name="Antsiferov D.V."/>
            <person name="Beletsky A.V."/>
            <person name="Karnachuk O.V."/>
            <person name="Ravin N.V."/>
        </authorList>
    </citation>
    <scope>NUCLEOTIDE SEQUENCE [LARGE SCALE GENOMIC DNA]</scope>
</reference>
<accession>A0A2R6XYR0</accession>
<dbReference type="GO" id="GO:0005886">
    <property type="term" value="C:plasma membrane"/>
    <property type="evidence" value="ECO:0007669"/>
    <property type="project" value="TreeGrafter"/>
</dbReference>
<comment type="caution">
    <text evidence="6">The sequence shown here is derived from an EMBL/GenBank/DDBJ whole genome shotgun (WGS) entry which is preliminary data.</text>
</comment>
<dbReference type="EMBL" id="PEBX01000099">
    <property type="protein sequence ID" value="PTQ55556.1"/>
    <property type="molecule type" value="Genomic_DNA"/>
</dbReference>
<feature type="transmembrane region" description="Helical" evidence="5">
    <location>
        <begin position="95"/>
        <end position="115"/>
    </location>
</feature>
<dbReference type="Pfam" id="PF00146">
    <property type="entry name" value="NADHdh"/>
    <property type="match status" value="1"/>
</dbReference>
<keyword evidence="4 5" id="KW-0472">Membrane</keyword>
<keyword evidence="3 5" id="KW-1133">Transmembrane helix</keyword>
<dbReference type="Proteomes" id="UP000244338">
    <property type="component" value="Unassembled WGS sequence"/>
</dbReference>
<dbReference type="InterPro" id="IPR001694">
    <property type="entry name" value="NADH_UbQ_OxRdtase_su1/FPO"/>
</dbReference>
<dbReference type="PANTHER" id="PTHR43359:SF1">
    <property type="entry name" value="FORMATE HYDROGENLYASE SUBUNIT 4-RELATED"/>
    <property type="match status" value="1"/>
</dbReference>
<dbReference type="InterPro" id="IPR052561">
    <property type="entry name" value="ComplexI_Subunit1"/>
</dbReference>
<evidence type="ECO:0000256" key="5">
    <source>
        <dbReference type="SAM" id="Phobius"/>
    </source>
</evidence>
<comment type="subcellular location">
    <subcellularLocation>
        <location evidence="1">Membrane</location>
        <topology evidence="1">Multi-pass membrane protein</topology>
    </subcellularLocation>
</comment>
<gene>
    <name evidence="6" type="ORF">BSOLF_1891</name>
</gene>
<evidence type="ECO:0000256" key="1">
    <source>
        <dbReference type="ARBA" id="ARBA00004141"/>
    </source>
</evidence>
<protein>
    <submittedName>
        <fullName evidence="6">Hydrogenase-4 component C</fullName>
    </submittedName>
</protein>
<evidence type="ECO:0000256" key="4">
    <source>
        <dbReference type="ARBA" id="ARBA00023136"/>
    </source>
</evidence>
<organism evidence="6 7">
    <name type="scientific">Candidatus Carbonibacillus altaicus</name>
    <dbReference type="NCBI Taxonomy" id="2163959"/>
    <lineage>
        <taxon>Bacteria</taxon>
        <taxon>Bacillati</taxon>
        <taxon>Bacillota</taxon>
        <taxon>Bacilli</taxon>
        <taxon>Bacillales</taxon>
        <taxon>Candidatus Carbonibacillus</taxon>
    </lineage>
</organism>
<feature type="transmembrane region" description="Helical" evidence="5">
    <location>
        <begin position="234"/>
        <end position="252"/>
    </location>
</feature>
<feature type="transmembrane region" description="Helical" evidence="5">
    <location>
        <begin position="258"/>
        <end position="279"/>
    </location>
</feature>
<keyword evidence="2 5" id="KW-0812">Transmembrane</keyword>
<dbReference type="PANTHER" id="PTHR43359">
    <property type="entry name" value="FORMATE HYDROGENLYASE SUBUNIT 4"/>
    <property type="match status" value="1"/>
</dbReference>
<evidence type="ECO:0000256" key="3">
    <source>
        <dbReference type="ARBA" id="ARBA00022989"/>
    </source>
</evidence>
<dbReference type="InterPro" id="IPR018086">
    <property type="entry name" value="NADH_UbQ_OxRdtase_su1_CS"/>
</dbReference>
<dbReference type="AlphaFoldDB" id="A0A2R6XYR0"/>
<feature type="transmembrane region" description="Helical" evidence="5">
    <location>
        <begin position="66"/>
        <end position="89"/>
    </location>
</feature>
<name>A0A2R6XYR0_9BACL</name>
<feature type="transmembrane region" description="Helical" evidence="5">
    <location>
        <begin position="6"/>
        <end position="31"/>
    </location>
</feature>
<sequence>MPGSDSLLIGLVQAVFLLLIAPFFTGLSRVLRAKLHSRKGPSILQDYRDLFKLMKRQEVVPAQAGWVFRVTPYVIMATLLLIAMMIPIFTLKSPLGMIGDLIVVVYLFTVVRFFFSTAGLDSGSGFAGIGSSREMSLGVLVEPTIILVLFVIALLSGSTDLGTISQKVASGEISYYNPVILSGLVALAVATYIETGKVPFDLAEAEPEIQEGPLTEYSGPSLAILKWSLGLKQLVVIALFLAVFFPFGNAAVVTPSSLLVSIVLFLLKVAVFYVIAALLENSMARFVLFKTPEVTWVIFGIALLSFVFYLVNL</sequence>
<evidence type="ECO:0000313" key="6">
    <source>
        <dbReference type="EMBL" id="PTQ55556.1"/>
    </source>
</evidence>